<dbReference type="InterPro" id="IPR050373">
    <property type="entry name" value="Fibrinogen_C-term_domain"/>
</dbReference>
<dbReference type="HOGENOM" id="CLU_038628_6_0_1"/>
<dbReference type="InterPro" id="IPR014716">
    <property type="entry name" value="Fibrinogen_a/b/g_C_1"/>
</dbReference>
<dbReference type="SMR" id="B3N381"/>
<name>B3N381_DROER</name>
<evidence type="ECO:0000259" key="1">
    <source>
        <dbReference type="PROSITE" id="PS51406"/>
    </source>
</evidence>
<keyword evidence="3" id="KW-1185">Reference proteome</keyword>
<dbReference type="KEGG" id="der:6541336"/>
<dbReference type="InterPro" id="IPR002181">
    <property type="entry name" value="Fibrinogen_a/b/g_C_dom"/>
</dbReference>
<dbReference type="Proteomes" id="UP000008711">
    <property type="component" value="Unassembled WGS sequence"/>
</dbReference>
<feature type="domain" description="Fibrinogen C-terminal" evidence="1">
    <location>
        <begin position="1"/>
        <end position="130"/>
    </location>
</feature>
<dbReference type="PANTHER" id="PTHR19143">
    <property type="entry name" value="FIBRINOGEN/TENASCIN/ANGIOPOEITIN"/>
    <property type="match status" value="1"/>
</dbReference>
<reference evidence="2 3" key="2">
    <citation type="journal article" date="2008" name="Bioinformatics">
        <title>Assembly reconciliation.</title>
        <authorList>
            <person name="Zimin A.V."/>
            <person name="Smith D.R."/>
            <person name="Sutton G."/>
            <person name="Yorke J.A."/>
        </authorList>
    </citation>
    <scope>NUCLEOTIDE SEQUENCE [LARGE SCALE GENOMIC DNA]</scope>
    <source>
        <strain evidence="2 3">TSC#14021-0224.01</strain>
    </source>
</reference>
<dbReference type="SUPFAM" id="SSF56496">
    <property type="entry name" value="Fibrinogen C-terminal domain-like"/>
    <property type="match status" value="1"/>
</dbReference>
<evidence type="ECO:0000313" key="3">
    <source>
        <dbReference type="Proteomes" id="UP000008711"/>
    </source>
</evidence>
<dbReference type="SMART" id="SM00186">
    <property type="entry name" value="FBG"/>
    <property type="match status" value="1"/>
</dbReference>
<reference evidence="2 3" key="1">
    <citation type="journal article" date="2007" name="Nature">
        <title>Evolution of genes and genomes on the Drosophila phylogeny.</title>
        <authorList>
            <consortium name="Drosophila 12 Genomes Consortium"/>
            <person name="Clark A.G."/>
            <person name="Eisen M.B."/>
            <person name="Smith D.R."/>
            <person name="Bergman C.M."/>
            <person name="Oliver B."/>
            <person name="Markow T.A."/>
            <person name="Kaufman T.C."/>
            <person name="Kellis M."/>
            <person name="Gelbart W."/>
            <person name="Iyer V.N."/>
            <person name="Pollard D.A."/>
            <person name="Sackton T.B."/>
            <person name="Larracuente A.M."/>
            <person name="Singh N.D."/>
            <person name="Abad J.P."/>
            <person name="Abt D.N."/>
            <person name="Adryan B."/>
            <person name="Aguade M."/>
            <person name="Akashi H."/>
            <person name="Anderson W.W."/>
            <person name="Aquadro C.F."/>
            <person name="Ardell D.H."/>
            <person name="Arguello R."/>
            <person name="Artieri C.G."/>
            <person name="Barbash D.A."/>
            <person name="Barker D."/>
            <person name="Barsanti P."/>
            <person name="Batterham P."/>
            <person name="Batzoglou S."/>
            <person name="Begun D."/>
            <person name="Bhutkar A."/>
            <person name="Blanco E."/>
            <person name="Bosak S.A."/>
            <person name="Bradley R.K."/>
            <person name="Brand A.D."/>
            <person name="Brent M.R."/>
            <person name="Brooks A.N."/>
            <person name="Brown R.H."/>
            <person name="Butlin R.K."/>
            <person name="Caggese C."/>
            <person name="Calvi B.R."/>
            <person name="Bernardo de Carvalho A."/>
            <person name="Caspi A."/>
            <person name="Castrezana S."/>
            <person name="Celniker S.E."/>
            <person name="Chang J.L."/>
            <person name="Chapple C."/>
            <person name="Chatterji S."/>
            <person name="Chinwalla A."/>
            <person name="Civetta A."/>
            <person name="Clifton S.W."/>
            <person name="Comeron J.M."/>
            <person name="Costello J.C."/>
            <person name="Coyne J.A."/>
            <person name="Daub J."/>
            <person name="David R.G."/>
            <person name="Delcher A.L."/>
            <person name="Delehaunty K."/>
            <person name="Do C.B."/>
            <person name="Ebling H."/>
            <person name="Edwards K."/>
            <person name="Eickbush T."/>
            <person name="Evans J.D."/>
            <person name="Filipski A."/>
            <person name="Findeiss S."/>
            <person name="Freyhult E."/>
            <person name="Fulton L."/>
            <person name="Fulton R."/>
            <person name="Garcia A.C."/>
            <person name="Gardiner A."/>
            <person name="Garfield D.A."/>
            <person name="Garvin B.E."/>
            <person name="Gibson G."/>
            <person name="Gilbert D."/>
            <person name="Gnerre S."/>
            <person name="Godfrey J."/>
            <person name="Good R."/>
            <person name="Gotea V."/>
            <person name="Gravely B."/>
            <person name="Greenberg A.J."/>
            <person name="Griffiths-Jones S."/>
            <person name="Gross S."/>
            <person name="Guigo R."/>
            <person name="Gustafson E.A."/>
            <person name="Haerty W."/>
            <person name="Hahn M.W."/>
            <person name="Halligan D.L."/>
            <person name="Halpern A.L."/>
            <person name="Halter G.M."/>
            <person name="Han M.V."/>
            <person name="Heger A."/>
            <person name="Hillier L."/>
            <person name="Hinrichs A.S."/>
            <person name="Holmes I."/>
            <person name="Hoskins R.A."/>
            <person name="Hubisz M.J."/>
            <person name="Hultmark D."/>
            <person name="Huntley M.A."/>
            <person name="Jaffe D.B."/>
            <person name="Jagadeeshan S."/>
            <person name="Jeck W.R."/>
            <person name="Johnson J."/>
            <person name="Jones C.D."/>
            <person name="Jordan W.C."/>
            <person name="Karpen G.H."/>
            <person name="Kataoka E."/>
            <person name="Keightley P.D."/>
            <person name="Kheradpour P."/>
            <person name="Kirkness E.F."/>
            <person name="Koerich L.B."/>
            <person name="Kristiansen K."/>
            <person name="Kudrna D."/>
            <person name="Kulathinal R.J."/>
            <person name="Kumar S."/>
            <person name="Kwok R."/>
            <person name="Lander E."/>
            <person name="Langley C.H."/>
            <person name="Lapoint R."/>
            <person name="Lazzaro B.P."/>
            <person name="Lee S.J."/>
            <person name="Levesque L."/>
            <person name="Li R."/>
            <person name="Lin C.F."/>
            <person name="Lin M.F."/>
            <person name="Lindblad-Toh K."/>
            <person name="Llopart A."/>
            <person name="Long M."/>
            <person name="Low L."/>
            <person name="Lozovsky E."/>
            <person name="Lu J."/>
            <person name="Luo M."/>
            <person name="Machado C.A."/>
            <person name="Makalowski W."/>
            <person name="Marzo M."/>
            <person name="Matsuda M."/>
            <person name="Matzkin L."/>
            <person name="McAllister B."/>
            <person name="McBride C.S."/>
            <person name="McKernan B."/>
            <person name="McKernan K."/>
            <person name="Mendez-Lago M."/>
            <person name="Minx P."/>
            <person name="Mollenhauer M.U."/>
            <person name="Montooth K."/>
            <person name="Mount S.M."/>
            <person name="Mu X."/>
            <person name="Myers E."/>
            <person name="Negre B."/>
            <person name="Newfeld S."/>
            <person name="Nielsen R."/>
            <person name="Noor M.A."/>
            <person name="O'Grady P."/>
            <person name="Pachter L."/>
            <person name="Papaceit M."/>
            <person name="Parisi M.J."/>
            <person name="Parisi M."/>
            <person name="Parts L."/>
            <person name="Pedersen J.S."/>
            <person name="Pesole G."/>
            <person name="Phillippy A.M."/>
            <person name="Ponting C.P."/>
            <person name="Pop M."/>
            <person name="Porcelli D."/>
            <person name="Powell J.R."/>
            <person name="Prohaska S."/>
            <person name="Pruitt K."/>
            <person name="Puig M."/>
            <person name="Quesneville H."/>
            <person name="Ram K.R."/>
            <person name="Rand D."/>
            <person name="Rasmussen M.D."/>
            <person name="Reed L.K."/>
            <person name="Reenan R."/>
            <person name="Reily A."/>
            <person name="Remington K.A."/>
            <person name="Rieger T.T."/>
            <person name="Ritchie M.G."/>
            <person name="Robin C."/>
            <person name="Rogers Y.H."/>
            <person name="Rohde C."/>
            <person name="Rozas J."/>
            <person name="Rubenfield M.J."/>
            <person name="Ruiz A."/>
            <person name="Russo S."/>
            <person name="Salzberg S.L."/>
            <person name="Sanchez-Gracia A."/>
            <person name="Saranga D.J."/>
            <person name="Sato H."/>
            <person name="Schaeffer S.W."/>
            <person name="Schatz M.C."/>
            <person name="Schlenke T."/>
            <person name="Schwartz R."/>
            <person name="Segarra C."/>
            <person name="Singh R.S."/>
            <person name="Sirot L."/>
            <person name="Sirota M."/>
            <person name="Sisneros N.B."/>
            <person name="Smith C.D."/>
            <person name="Smith T.F."/>
            <person name="Spieth J."/>
            <person name="Stage D.E."/>
            <person name="Stark A."/>
            <person name="Stephan W."/>
            <person name="Strausberg R.L."/>
            <person name="Strempel S."/>
            <person name="Sturgill D."/>
            <person name="Sutton G."/>
            <person name="Sutton G.G."/>
            <person name="Tao W."/>
            <person name="Teichmann S."/>
            <person name="Tobari Y.N."/>
            <person name="Tomimura Y."/>
            <person name="Tsolas J.M."/>
            <person name="Valente V.L."/>
            <person name="Venter E."/>
            <person name="Venter J.C."/>
            <person name="Vicario S."/>
            <person name="Vieira F.G."/>
            <person name="Vilella A.J."/>
            <person name="Villasante A."/>
            <person name="Walenz B."/>
            <person name="Wang J."/>
            <person name="Wasserman M."/>
            <person name="Watts T."/>
            <person name="Wilson D."/>
            <person name="Wilson R.K."/>
            <person name="Wing R.A."/>
            <person name="Wolfner M.F."/>
            <person name="Wong A."/>
            <person name="Wong G.K."/>
            <person name="Wu C.I."/>
            <person name="Wu G."/>
            <person name="Yamamoto D."/>
            <person name="Yang H.P."/>
            <person name="Yang S.P."/>
            <person name="Yorke J.A."/>
            <person name="Yoshida K."/>
            <person name="Zdobnov E."/>
            <person name="Zhang P."/>
            <person name="Zhang Y."/>
            <person name="Zimin A.V."/>
            <person name="Baldwin J."/>
            <person name="Abdouelleil A."/>
            <person name="Abdulkadir J."/>
            <person name="Abebe A."/>
            <person name="Abera B."/>
            <person name="Abreu J."/>
            <person name="Acer S.C."/>
            <person name="Aftuck L."/>
            <person name="Alexander A."/>
            <person name="An P."/>
            <person name="Anderson E."/>
            <person name="Anderson S."/>
            <person name="Arachi H."/>
            <person name="Azer M."/>
            <person name="Bachantsang P."/>
            <person name="Barry A."/>
            <person name="Bayul T."/>
            <person name="Berlin A."/>
            <person name="Bessette D."/>
            <person name="Bloom T."/>
            <person name="Blye J."/>
            <person name="Boguslavskiy L."/>
            <person name="Bonnet C."/>
            <person name="Boukhgalter B."/>
            <person name="Bourzgui I."/>
            <person name="Brown A."/>
            <person name="Cahill P."/>
            <person name="Channer S."/>
            <person name="Cheshatsang Y."/>
            <person name="Chuda L."/>
            <person name="Citroen M."/>
            <person name="Collymore A."/>
            <person name="Cooke P."/>
            <person name="Costello M."/>
            <person name="D'Aco K."/>
            <person name="Daza R."/>
            <person name="De Haan G."/>
            <person name="DeGray S."/>
            <person name="DeMaso C."/>
            <person name="Dhargay N."/>
            <person name="Dooley K."/>
            <person name="Dooley E."/>
            <person name="Doricent M."/>
            <person name="Dorje P."/>
            <person name="Dorjee K."/>
            <person name="Dupes A."/>
            <person name="Elong R."/>
            <person name="Falk J."/>
            <person name="Farina A."/>
            <person name="Faro S."/>
            <person name="Ferguson D."/>
            <person name="Fisher S."/>
            <person name="Foley C.D."/>
            <person name="Franke A."/>
            <person name="Friedrich D."/>
            <person name="Gadbois L."/>
            <person name="Gearin G."/>
            <person name="Gearin C.R."/>
            <person name="Giannoukos G."/>
            <person name="Goode T."/>
            <person name="Graham J."/>
            <person name="Grandbois E."/>
            <person name="Grewal S."/>
            <person name="Gyaltsen K."/>
            <person name="Hafez N."/>
            <person name="Hagos B."/>
            <person name="Hall J."/>
            <person name="Henson C."/>
            <person name="Hollinger A."/>
            <person name="Honan T."/>
            <person name="Huard M.D."/>
            <person name="Hughes L."/>
            <person name="Hurhula B."/>
            <person name="Husby M.E."/>
            <person name="Kamat A."/>
            <person name="Kanga B."/>
            <person name="Kashin S."/>
            <person name="Khazanovich D."/>
            <person name="Kisner P."/>
            <person name="Lance K."/>
            <person name="Lara M."/>
            <person name="Lee W."/>
            <person name="Lennon N."/>
            <person name="Letendre F."/>
            <person name="LeVine R."/>
            <person name="Lipovsky A."/>
            <person name="Liu X."/>
            <person name="Liu J."/>
            <person name="Liu S."/>
            <person name="Lokyitsang T."/>
            <person name="Lokyitsang Y."/>
            <person name="Lubonja R."/>
            <person name="Lui A."/>
            <person name="MacDonald P."/>
            <person name="Magnisalis V."/>
            <person name="Maru K."/>
            <person name="Matthews C."/>
            <person name="McCusker W."/>
            <person name="McDonough S."/>
            <person name="Mehta T."/>
            <person name="Meldrim J."/>
            <person name="Meneus L."/>
            <person name="Mihai O."/>
            <person name="Mihalev A."/>
            <person name="Mihova T."/>
            <person name="Mittelman R."/>
            <person name="Mlenga V."/>
            <person name="Montmayeur A."/>
            <person name="Mulrain L."/>
            <person name="Navidi A."/>
            <person name="Naylor J."/>
            <person name="Negash T."/>
            <person name="Nguyen T."/>
            <person name="Nguyen N."/>
            <person name="Nicol R."/>
            <person name="Norbu C."/>
            <person name="Norbu N."/>
            <person name="Novod N."/>
            <person name="O'Neill B."/>
            <person name="Osman S."/>
            <person name="Markiewicz E."/>
            <person name="Oyono O.L."/>
            <person name="Patti C."/>
            <person name="Phunkhang P."/>
            <person name="Pierre F."/>
            <person name="Priest M."/>
            <person name="Raghuraman S."/>
            <person name="Rege F."/>
            <person name="Reyes R."/>
            <person name="Rise C."/>
            <person name="Rogov P."/>
            <person name="Ross K."/>
            <person name="Ryan E."/>
            <person name="Settipalli S."/>
            <person name="Shea T."/>
            <person name="Sherpa N."/>
            <person name="Shi L."/>
            <person name="Shih D."/>
            <person name="Sparrow T."/>
            <person name="Spaulding J."/>
            <person name="Stalker J."/>
            <person name="Stange-Thomann N."/>
            <person name="Stavropoulos S."/>
            <person name="Stone C."/>
            <person name="Strader C."/>
            <person name="Tesfaye S."/>
            <person name="Thomson T."/>
            <person name="Thoulutsang Y."/>
            <person name="Thoulutsang D."/>
            <person name="Topham K."/>
            <person name="Topping I."/>
            <person name="Tsamla T."/>
            <person name="Vassiliev H."/>
            <person name="Vo A."/>
            <person name="Wangchuk T."/>
            <person name="Wangdi T."/>
            <person name="Weiand M."/>
            <person name="Wilkinson J."/>
            <person name="Wilson A."/>
            <person name="Yadav S."/>
            <person name="Young G."/>
            <person name="Yu Q."/>
            <person name="Zembek L."/>
            <person name="Zhong D."/>
            <person name="Zimmer A."/>
            <person name="Zwirko Z."/>
            <person name="Jaffe D.B."/>
            <person name="Alvarez P."/>
            <person name="Brockman W."/>
            <person name="Butler J."/>
            <person name="Chin C."/>
            <person name="Gnerre S."/>
            <person name="Grabherr M."/>
            <person name="Kleber M."/>
            <person name="Mauceli E."/>
            <person name="MacCallum I."/>
        </authorList>
    </citation>
    <scope>NUCLEOTIDE SEQUENCE [LARGE SCALE GENOMIC DNA]</scope>
    <source>
        <strain evidence="2 3">TSC#14021-0224.01</strain>
    </source>
</reference>
<dbReference type="eggNOG" id="KOG2579">
    <property type="taxonomic scope" value="Eukaryota"/>
</dbReference>
<sequence length="136" mass="15645">MTASEPQELLVLLEDYKQDKRYQLYDNFTIGPEDKKYILESTGKSIGDAGDSLEYHLGMSFSTIDRKNDWTGPTGCAQQFKGAWWFRSCLTSHLFGLFGEDQSGRGILWTTFRDVPYVMKRAQMMIRPRRVSQSLG</sequence>
<dbReference type="Gene3D" id="3.90.215.10">
    <property type="entry name" value="Gamma Fibrinogen, chain A, domain 1"/>
    <property type="match status" value="1"/>
</dbReference>
<protein>
    <recommendedName>
        <fullName evidence="1">Fibrinogen C-terminal domain-containing protein</fullName>
    </recommendedName>
</protein>
<evidence type="ECO:0000313" key="2">
    <source>
        <dbReference type="EMBL" id="EDV57680.2"/>
    </source>
</evidence>
<dbReference type="Pfam" id="PF00147">
    <property type="entry name" value="Fibrinogen_C"/>
    <property type="match status" value="1"/>
</dbReference>
<gene>
    <name evidence="2" type="primary">Dere\GG24402</name>
    <name evidence="2" type="synonym">dere_GLEANR_9132</name>
    <name evidence="2" type="synonym">GG24402</name>
    <name evidence="2" type="ORF">Dere_GG24402</name>
</gene>
<dbReference type="EMBL" id="CH954177">
    <property type="protein sequence ID" value="EDV57680.2"/>
    <property type="molecule type" value="Genomic_DNA"/>
</dbReference>
<proteinExistence type="predicted"/>
<dbReference type="GO" id="GO:0005615">
    <property type="term" value="C:extracellular space"/>
    <property type="evidence" value="ECO:0007669"/>
    <property type="project" value="TreeGrafter"/>
</dbReference>
<dbReference type="InterPro" id="IPR036056">
    <property type="entry name" value="Fibrinogen-like_C"/>
</dbReference>
<organism evidence="2 3">
    <name type="scientific">Drosophila erecta</name>
    <name type="common">Fruit fly</name>
    <dbReference type="NCBI Taxonomy" id="7220"/>
    <lineage>
        <taxon>Eukaryota</taxon>
        <taxon>Metazoa</taxon>
        <taxon>Ecdysozoa</taxon>
        <taxon>Arthropoda</taxon>
        <taxon>Hexapoda</taxon>
        <taxon>Insecta</taxon>
        <taxon>Pterygota</taxon>
        <taxon>Neoptera</taxon>
        <taxon>Endopterygota</taxon>
        <taxon>Diptera</taxon>
        <taxon>Brachycera</taxon>
        <taxon>Muscomorpha</taxon>
        <taxon>Ephydroidea</taxon>
        <taxon>Drosophilidae</taxon>
        <taxon>Drosophila</taxon>
        <taxon>Sophophora</taxon>
    </lineage>
</organism>
<dbReference type="AlphaFoldDB" id="B3N381"/>
<dbReference type="OrthoDB" id="6145874at2759"/>
<accession>B3N381</accession>
<dbReference type="PROSITE" id="PS51406">
    <property type="entry name" value="FIBRINOGEN_C_2"/>
    <property type="match status" value="1"/>
</dbReference>